<evidence type="ECO:0000313" key="8">
    <source>
        <dbReference type="EMBL" id="KAL0978102.1"/>
    </source>
</evidence>
<feature type="chain" id="PRO_5044779776" description="Parathyroid hormone-related protein" evidence="7">
    <location>
        <begin position="25"/>
        <end position="116"/>
    </location>
</feature>
<dbReference type="AlphaFoldDB" id="A0ABD0XAE8"/>
<evidence type="ECO:0000256" key="2">
    <source>
        <dbReference type="ARBA" id="ARBA00006307"/>
    </source>
</evidence>
<keyword evidence="4" id="KW-0165">Cleavage on pair of basic residues</keyword>
<evidence type="ECO:0000256" key="7">
    <source>
        <dbReference type="SAM" id="SignalP"/>
    </source>
</evidence>
<dbReference type="SMART" id="SM00087">
    <property type="entry name" value="PTH"/>
    <property type="match status" value="1"/>
</dbReference>
<dbReference type="GO" id="GO:0005576">
    <property type="term" value="C:extracellular region"/>
    <property type="evidence" value="ECO:0007669"/>
    <property type="project" value="UniProtKB-SubCell"/>
</dbReference>
<keyword evidence="9" id="KW-1185">Reference proteome</keyword>
<name>A0ABD0XAE8_UMBPY</name>
<dbReference type="PANTHER" id="PTHR17223">
    <property type="entry name" value="PARATHYROID HORMONE-RELATED"/>
    <property type="match status" value="1"/>
</dbReference>
<comment type="similarity">
    <text evidence="2">Belongs to the parathyroid hormone family.</text>
</comment>
<evidence type="ECO:0000256" key="4">
    <source>
        <dbReference type="ARBA" id="ARBA00022685"/>
    </source>
</evidence>
<organism evidence="8 9">
    <name type="scientific">Umbra pygmaea</name>
    <name type="common">Eastern mudminnow</name>
    <dbReference type="NCBI Taxonomy" id="75934"/>
    <lineage>
        <taxon>Eukaryota</taxon>
        <taxon>Metazoa</taxon>
        <taxon>Chordata</taxon>
        <taxon>Craniata</taxon>
        <taxon>Vertebrata</taxon>
        <taxon>Euteleostomi</taxon>
        <taxon>Actinopterygii</taxon>
        <taxon>Neopterygii</taxon>
        <taxon>Teleostei</taxon>
        <taxon>Protacanthopterygii</taxon>
        <taxon>Esociformes</taxon>
        <taxon>Umbridae</taxon>
        <taxon>Umbra</taxon>
    </lineage>
</organism>
<dbReference type="EMBL" id="JAGEUA010000005">
    <property type="protein sequence ID" value="KAL0978102.1"/>
    <property type="molecule type" value="Genomic_DNA"/>
</dbReference>
<dbReference type="Proteomes" id="UP001557470">
    <property type="component" value="Unassembled WGS sequence"/>
</dbReference>
<reference evidence="8 9" key="1">
    <citation type="submission" date="2024-06" db="EMBL/GenBank/DDBJ databases">
        <authorList>
            <person name="Pan Q."/>
            <person name="Wen M."/>
            <person name="Jouanno E."/>
            <person name="Zahm M."/>
            <person name="Klopp C."/>
            <person name="Cabau C."/>
            <person name="Louis A."/>
            <person name="Berthelot C."/>
            <person name="Parey E."/>
            <person name="Roest Crollius H."/>
            <person name="Montfort J."/>
            <person name="Robinson-Rechavi M."/>
            <person name="Bouchez O."/>
            <person name="Lampietro C."/>
            <person name="Lopez Roques C."/>
            <person name="Donnadieu C."/>
            <person name="Postlethwait J."/>
            <person name="Bobe J."/>
            <person name="Verreycken H."/>
            <person name="Guiguen Y."/>
        </authorList>
    </citation>
    <scope>NUCLEOTIDE SEQUENCE [LARGE SCALE GENOMIC DNA]</scope>
    <source>
        <strain evidence="8">Up_M1</strain>
        <tissue evidence="8">Testis</tissue>
    </source>
</reference>
<proteinExistence type="inferred from homology"/>
<evidence type="ECO:0000256" key="6">
    <source>
        <dbReference type="SAM" id="MobiDB-lite"/>
    </source>
</evidence>
<keyword evidence="3" id="KW-0964">Secreted</keyword>
<protein>
    <recommendedName>
        <fullName evidence="10">Parathyroid hormone-related protein</fullName>
    </recommendedName>
</protein>
<gene>
    <name evidence="8" type="ORF">UPYG_G00165910</name>
</gene>
<evidence type="ECO:0000256" key="1">
    <source>
        <dbReference type="ARBA" id="ARBA00004613"/>
    </source>
</evidence>
<sequence>MLLSQKPVRLVAIMLIVIFTVTHCQENERRRAVTEHQLMHDRGRSIQSLKRLMWLSTAMEGLHTAQAHSSSLQSIPGLSPRSADHQSGETSHQGSVERLVRFLFSPHLMELSDGEP</sequence>
<evidence type="ECO:0000313" key="9">
    <source>
        <dbReference type="Proteomes" id="UP001557470"/>
    </source>
</evidence>
<dbReference type="PANTHER" id="PTHR17223:SF0">
    <property type="entry name" value="PARATHYROID HORMONE-RELATED PROTEIN"/>
    <property type="match status" value="1"/>
</dbReference>
<evidence type="ECO:0000256" key="3">
    <source>
        <dbReference type="ARBA" id="ARBA00022525"/>
    </source>
</evidence>
<comment type="subcellular location">
    <subcellularLocation>
        <location evidence="1">Secreted</location>
    </subcellularLocation>
</comment>
<feature type="region of interest" description="Disordered" evidence="6">
    <location>
        <begin position="65"/>
        <end position="94"/>
    </location>
</feature>
<keyword evidence="7" id="KW-0732">Signal</keyword>
<comment type="caution">
    <text evidence="8">The sequence shown here is derived from an EMBL/GenBank/DDBJ whole genome shotgun (WGS) entry which is preliminary data.</text>
</comment>
<dbReference type="InterPro" id="IPR003626">
    <property type="entry name" value="PTH-rel"/>
</dbReference>
<dbReference type="Pfam" id="PF01279">
    <property type="entry name" value="Parathyroid"/>
    <property type="match status" value="1"/>
</dbReference>
<dbReference type="InterPro" id="IPR001415">
    <property type="entry name" value="PTH/PTH-rel"/>
</dbReference>
<evidence type="ECO:0000256" key="5">
    <source>
        <dbReference type="ARBA" id="ARBA00022702"/>
    </source>
</evidence>
<keyword evidence="5" id="KW-0372">Hormone</keyword>
<feature type="compositionally biased region" description="Polar residues" evidence="6">
    <location>
        <begin position="66"/>
        <end position="76"/>
    </location>
</feature>
<dbReference type="GO" id="GO:0005179">
    <property type="term" value="F:hormone activity"/>
    <property type="evidence" value="ECO:0007669"/>
    <property type="project" value="UniProtKB-KW"/>
</dbReference>
<accession>A0ABD0XAE8</accession>
<feature type="signal peptide" evidence="7">
    <location>
        <begin position="1"/>
        <end position="24"/>
    </location>
</feature>
<evidence type="ECO:0008006" key="10">
    <source>
        <dbReference type="Google" id="ProtNLM"/>
    </source>
</evidence>